<accession>A0A1U7Z5B2</accession>
<name>A0A1U7Z5B2_NELNU</name>
<keyword evidence="3" id="KW-0812">Transmembrane</keyword>
<keyword evidence="3" id="KW-1133">Transmembrane helix</keyword>
<dbReference type="eggNOG" id="ENOG502RZJV">
    <property type="taxonomic scope" value="Eukaryota"/>
</dbReference>
<dbReference type="OMA" id="APYQNYP"/>
<dbReference type="AlphaFoldDB" id="A0A1U7Z5B2"/>
<dbReference type="GO" id="GO:0098542">
    <property type="term" value="P:defense response to other organism"/>
    <property type="evidence" value="ECO:0007669"/>
    <property type="project" value="InterPro"/>
</dbReference>
<sequence>MAFVPDDRAKYAAGYTSAFPPPVYYPPAYPTGGYPYTAATPRSPSPPPHDACSSFLRRMIILVIVVTVVMGLISIAAWFILPPQVPEIRVESFSVSNFNLSSSILTAKWDVAMNVNNPSEKVGMVYDRVHTLVLFGERILTAKFLPPFYLEKRDQTTLNVKFTADSEYMEGVLDEIMQVDRRNGEMLFNLRMTAFITFKNGIWTLSKQSVRVYCDYLRVGLSKSSSGAGTLIGGPRDCLVYL</sequence>
<gene>
    <name evidence="5" type="primary">LOC104591352</name>
</gene>
<proteinExistence type="predicted"/>
<keyword evidence="4" id="KW-1185">Reference proteome</keyword>
<reference evidence="5" key="1">
    <citation type="submission" date="2025-08" db="UniProtKB">
        <authorList>
            <consortium name="RefSeq"/>
        </authorList>
    </citation>
    <scope>IDENTIFICATION</scope>
</reference>
<evidence type="ECO:0000256" key="2">
    <source>
        <dbReference type="ARBA" id="ARBA00023136"/>
    </source>
</evidence>
<dbReference type="KEGG" id="nnu:104591352"/>
<dbReference type="GeneID" id="104591352"/>
<dbReference type="PANTHER" id="PTHR31234:SF55">
    <property type="entry name" value="LATE EMBRYOGENESIS ABUNDANT (LEA) HYDROXYPROLINE-RICH GLYCOPROTEIN FAMILY"/>
    <property type="match status" value="1"/>
</dbReference>
<evidence type="ECO:0000256" key="3">
    <source>
        <dbReference type="SAM" id="Phobius"/>
    </source>
</evidence>
<organism evidence="4 5">
    <name type="scientific">Nelumbo nucifera</name>
    <name type="common">Sacred lotus</name>
    <dbReference type="NCBI Taxonomy" id="4432"/>
    <lineage>
        <taxon>Eukaryota</taxon>
        <taxon>Viridiplantae</taxon>
        <taxon>Streptophyta</taxon>
        <taxon>Embryophyta</taxon>
        <taxon>Tracheophyta</taxon>
        <taxon>Spermatophyta</taxon>
        <taxon>Magnoliopsida</taxon>
        <taxon>Proteales</taxon>
        <taxon>Nelumbonaceae</taxon>
        <taxon>Nelumbo</taxon>
    </lineage>
</organism>
<protein>
    <submittedName>
        <fullName evidence="5">Protein YLS9-like</fullName>
    </submittedName>
</protein>
<comment type="subcellular location">
    <subcellularLocation>
        <location evidence="1">Membrane</location>
    </subcellularLocation>
</comment>
<dbReference type="RefSeq" id="XP_010248449.1">
    <property type="nucleotide sequence ID" value="XM_010250147.1"/>
</dbReference>
<keyword evidence="2 3" id="KW-0472">Membrane</keyword>
<feature type="transmembrane region" description="Helical" evidence="3">
    <location>
        <begin position="59"/>
        <end position="81"/>
    </location>
</feature>
<dbReference type="GO" id="GO:0016020">
    <property type="term" value="C:membrane"/>
    <property type="evidence" value="ECO:0007669"/>
    <property type="project" value="UniProtKB-SubCell"/>
</dbReference>
<dbReference type="InterPro" id="IPR044839">
    <property type="entry name" value="NDR1-like"/>
</dbReference>
<evidence type="ECO:0000256" key="1">
    <source>
        <dbReference type="ARBA" id="ARBA00004370"/>
    </source>
</evidence>
<evidence type="ECO:0000313" key="4">
    <source>
        <dbReference type="Proteomes" id="UP000189703"/>
    </source>
</evidence>
<evidence type="ECO:0000313" key="5">
    <source>
        <dbReference type="RefSeq" id="XP_010248449.1"/>
    </source>
</evidence>
<dbReference type="OrthoDB" id="695142at2759"/>
<dbReference type="PANTHER" id="PTHR31234">
    <property type="entry name" value="LATE EMBRYOGENESIS ABUNDANT (LEA) HYDROXYPROLINE-RICH GLYCOPROTEIN FAMILY"/>
    <property type="match status" value="1"/>
</dbReference>
<dbReference type="InParanoid" id="A0A1U7Z5B2"/>
<dbReference type="Proteomes" id="UP000189703">
    <property type="component" value="Unplaced"/>
</dbReference>